<feature type="region of interest" description="Disordered" evidence="1">
    <location>
        <begin position="112"/>
        <end position="153"/>
    </location>
</feature>
<dbReference type="EMBL" id="CAKAEH010001989">
    <property type="protein sequence ID" value="CAG9540646.1"/>
    <property type="molecule type" value="Genomic_DNA"/>
</dbReference>
<dbReference type="AlphaFoldDB" id="A0A8J2M5N9"/>
<dbReference type="OrthoDB" id="10601115at2759"/>
<proteinExistence type="predicted"/>
<reference evidence="2" key="1">
    <citation type="submission" date="2021-09" db="EMBL/GenBank/DDBJ databases">
        <authorList>
            <consortium name="Pathogen Informatics"/>
        </authorList>
    </citation>
    <scope>NUCLEOTIDE SEQUENCE</scope>
</reference>
<evidence type="ECO:0000313" key="2">
    <source>
        <dbReference type="EMBL" id="CAG9540646.1"/>
    </source>
</evidence>
<name>A0A8J2M5N9_9BILA</name>
<feature type="compositionally biased region" description="Polar residues" evidence="1">
    <location>
        <begin position="41"/>
        <end position="53"/>
    </location>
</feature>
<comment type="caution">
    <text evidence="2">The sequence shown here is derived from an EMBL/GenBank/DDBJ whole genome shotgun (WGS) entry which is preliminary data.</text>
</comment>
<evidence type="ECO:0000256" key="1">
    <source>
        <dbReference type="SAM" id="MobiDB-lite"/>
    </source>
</evidence>
<keyword evidence="3" id="KW-1185">Reference proteome</keyword>
<accession>A0A8J2M5N9</accession>
<sequence>MKLVGSNFFADKQTHVIKNDFTLPEPDQQLDVVPPNRNTDKLQSSKAGNSSTMEVEVIIQQPPSNSRADDNNDDDSDDDCFNVTLMNYKTQNCLLSNNENLSSLNRNLSPRSFTFKRSDSTAPPESPLYKPPTTARRMLKPVVPPCSPHSLDV</sequence>
<gene>
    <name evidence="2" type="ORF">CJOHNSTONI_LOCUS10141</name>
</gene>
<protein>
    <submittedName>
        <fullName evidence="2">Uncharacterized protein</fullName>
    </submittedName>
</protein>
<organism evidence="2 3">
    <name type="scientific">Cercopithifilaria johnstoni</name>
    <dbReference type="NCBI Taxonomy" id="2874296"/>
    <lineage>
        <taxon>Eukaryota</taxon>
        <taxon>Metazoa</taxon>
        <taxon>Ecdysozoa</taxon>
        <taxon>Nematoda</taxon>
        <taxon>Chromadorea</taxon>
        <taxon>Rhabditida</taxon>
        <taxon>Spirurina</taxon>
        <taxon>Spiruromorpha</taxon>
        <taxon>Filarioidea</taxon>
        <taxon>Onchocercidae</taxon>
        <taxon>Cercopithifilaria</taxon>
    </lineage>
</organism>
<feature type="region of interest" description="Disordered" evidence="1">
    <location>
        <begin position="25"/>
        <end position="79"/>
    </location>
</feature>
<dbReference type="Proteomes" id="UP000746747">
    <property type="component" value="Unassembled WGS sequence"/>
</dbReference>
<evidence type="ECO:0000313" key="3">
    <source>
        <dbReference type="Proteomes" id="UP000746747"/>
    </source>
</evidence>